<name>A0A947DAA6_9HYPH</name>
<proteinExistence type="predicted"/>
<evidence type="ECO:0000313" key="3">
    <source>
        <dbReference type="Proteomes" id="UP000766595"/>
    </source>
</evidence>
<sequence>MTADRPPAGPQAAAQTDRLLPDDGRPISPLGSDFELPPDDMVEQLDNQAPAKAPALAAKPAAALDFVDAAVRVYPLARPFRHEGRIVEAITLRRLTVSEIGRLRDVLGEGLDRYDLYGLMAGLPAEVMRGLDADDLPVVEAAYDFLPRFMKDGD</sequence>
<evidence type="ECO:0000256" key="1">
    <source>
        <dbReference type="SAM" id="MobiDB-lite"/>
    </source>
</evidence>
<dbReference type="RefSeq" id="WP_261971791.1">
    <property type="nucleotide sequence ID" value="NZ_JAHHZF010000029.1"/>
</dbReference>
<accession>A0A947DAA6</accession>
<protein>
    <submittedName>
        <fullName evidence="2">Phage tail assembly protein</fullName>
    </submittedName>
</protein>
<dbReference type="Proteomes" id="UP000766595">
    <property type="component" value="Unassembled WGS sequence"/>
</dbReference>
<dbReference type="InterPro" id="IPR019289">
    <property type="entry name" value="Phage_tail_E/E"/>
</dbReference>
<gene>
    <name evidence="2" type="ORF">KL771_27880</name>
</gene>
<dbReference type="EMBL" id="JAHHZF010000029">
    <property type="protein sequence ID" value="MBT9293304.1"/>
    <property type="molecule type" value="Genomic_DNA"/>
</dbReference>
<dbReference type="Pfam" id="PF10109">
    <property type="entry name" value="Phage_TAC_7"/>
    <property type="match status" value="1"/>
</dbReference>
<comment type="caution">
    <text evidence="2">The sequence shown here is derived from an EMBL/GenBank/DDBJ whole genome shotgun (WGS) entry which is preliminary data.</text>
</comment>
<evidence type="ECO:0000313" key="2">
    <source>
        <dbReference type="EMBL" id="MBT9293304.1"/>
    </source>
</evidence>
<dbReference type="AlphaFoldDB" id="A0A947DAA6"/>
<feature type="region of interest" description="Disordered" evidence="1">
    <location>
        <begin position="1"/>
        <end position="38"/>
    </location>
</feature>
<reference evidence="2 3" key="1">
    <citation type="submission" date="2021-06" db="EMBL/GenBank/DDBJ databases">
        <authorList>
            <person name="Grouzdev D.S."/>
            <person name="Koziaeva V."/>
        </authorList>
    </citation>
    <scope>NUCLEOTIDE SEQUENCE [LARGE SCALE GENOMIC DNA]</scope>
    <source>
        <strain evidence="2 3">22</strain>
    </source>
</reference>
<organism evidence="2 3">
    <name type="scientific">Prosthecodimorpha staleyi</name>
    <dbReference type="NCBI Taxonomy" id="2840188"/>
    <lineage>
        <taxon>Bacteria</taxon>
        <taxon>Pseudomonadati</taxon>
        <taxon>Pseudomonadota</taxon>
        <taxon>Alphaproteobacteria</taxon>
        <taxon>Hyphomicrobiales</taxon>
        <taxon>Ancalomicrobiaceae</taxon>
        <taxon>Prosthecodimorpha</taxon>
    </lineage>
</organism>
<keyword evidence="3" id="KW-1185">Reference proteome</keyword>